<evidence type="ECO:0000256" key="8">
    <source>
        <dbReference type="RuleBase" id="RU361140"/>
    </source>
</evidence>
<keyword evidence="6 8" id="KW-0046">Antibiotic resistance</keyword>
<dbReference type="Proteomes" id="UP001243844">
    <property type="component" value="Unassembled WGS sequence"/>
</dbReference>
<dbReference type="GO" id="GO:0046677">
    <property type="term" value="P:response to antibiotic"/>
    <property type="evidence" value="ECO:0007669"/>
    <property type="project" value="UniProtKB-UniRule"/>
</dbReference>
<gene>
    <name evidence="11" type="primary">blaOXA</name>
    <name evidence="11" type="ORF">RFH47_05020</name>
</gene>
<dbReference type="GO" id="GO:0008800">
    <property type="term" value="F:beta-lactamase activity"/>
    <property type="evidence" value="ECO:0007669"/>
    <property type="project" value="UniProtKB-UniRule"/>
</dbReference>
<reference evidence="11" key="1">
    <citation type="submission" date="2023-08" db="EMBL/GenBank/DDBJ databases">
        <title>Emergence of clinically-relevant ST2 carbapenem-resistant Acinetobacter baumannii strains in hospital sewages in Zhejiang, East of China.</title>
        <authorList>
            <person name="Kaichao C."/>
            <person name="Zhang R."/>
        </authorList>
    </citation>
    <scope>NUCLEOTIDE SEQUENCE</scope>
    <source>
        <strain evidence="11">M-RB-37</strain>
    </source>
</reference>
<evidence type="ECO:0000259" key="10">
    <source>
        <dbReference type="Pfam" id="PF00905"/>
    </source>
</evidence>
<feature type="signal peptide" evidence="9">
    <location>
        <begin position="1"/>
        <end position="19"/>
    </location>
</feature>
<comment type="catalytic activity">
    <reaction evidence="1 8">
        <text>a beta-lactam + H2O = a substituted beta-amino acid</text>
        <dbReference type="Rhea" id="RHEA:20401"/>
        <dbReference type="ChEBI" id="CHEBI:15377"/>
        <dbReference type="ChEBI" id="CHEBI:35627"/>
        <dbReference type="ChEBI" id="CHEBI:140347"/>
        <dbReference type="EC" id="3.5.2.6"/>
    </reaction>
</comment>
<dbReference type="PANTHER" id="PTHR30627:SF6">
    <property type="entry name" value="BETA-LACTAMASE YBXI-RELATED"/>
    <property type="match status" value="1"/>
</dbReference>
<name>A0AAW8J5X3_9GAMM</name>
<dbReference type="InterPro" id="IPR002137">
    <property type="entry name" value="Beta-lactam_class-D_AS"/>
</dbReference>
<evidence type="ECO:0000256" key="5">
    <source>
        <dbReference type="ARBA" id="ARBA00022801"/>
    </source>
</evidence>
<dbReference type="InterPro" id="IPR050515">
    <property type="entry name" value="Beta-lactam/transpept"/>
</dbReference>
<dbReference type="InterPro" id="IPR001460">
    <property type="entry name" value="PCN-bd_Tpept"/>
</dbReference>
<feature type="chain" id="PRO_5043712413" description="Beta-lactamase" evidence="9">
    <location>
        <begin position="20"/>
        <end position="267"/>
    </location>
</feature>
<dbReference type="GO" id="GO:0017001">
    <property type="term" value="P:antibiotic catabolic process"/>
    <property type="evidence" value="ECO:0007669"/>
    <property type="project" value="InterPro"/>
</dbReference>
<evidence type="ECO:0000256" key="6">
    <source>
        <dbReference type="ARBA" id="ARBA00023251"/>
    </source>
</evidence>
<organism evidence="11 12">
    <name type="scientific">Acinetobacter rudis</name>
    <dbReference type="NCBI Taxonomy" id="632955"/>
    <lineage>
        <taxon>Bacteria</taxon>
        <taxon>Pseudomonadati</taxon>
        <taxon>Pseudomonadota</taxon>
        <taxon>Gammaproteobacteria</taxon>
        <taxon>Moraxellales</taxon>
        <taxon>Moraxellaceae</taxon>
        <taxon>Acinetobacter</taxon>
    </lineage>
</organism>
<evidence type="ECO:0000256" key="2">
    <source>
        <dbReference type="ARBA" id="ARBA00007898"/>
    </source>
</evidence>
<dbReference type="NCBIfam" id="NF000270">
    <property type="entry name" value="bla_class_D_alt"/>
    <property type="match status" value="1"/>
</dbReference>
<protein>
    <recommendedName>
        <fullName evidence="3 8">Beta-lactamase</fullName>
        <ecNumber evidence="3 8">3.5.2.6</ecNumber>
    </recommendedName>
</protein>
<accession>A0AAW8J5X3</accession>
<comment type="similarity">
    <text evidence="2 8">Belongs to the class-D beta-lactamase family.</text>
</comment>
<dbReference type="InterPro" id="IPR012338">
    <property type="entry name" value="Beta-lactam/transpept-like"/>
</dbReference>
<dbReference type="RefSeq" id="WP_308975132.1">
    <property type="nucleotide sequence ID" value="NZ_JAVIDL010000007.1"/>
</dbReference>
<proteinExistence type="inferred from homology"/>
<evidence type="ECO:0000313" key="11">
    <source>
        <dbReference type="EMBL" id="MDQ8935089.1"/>
    </source>
</evidence>
<keyword evidence="5 8" id="KW-0378">Hydrolase</keyword>
<dbReference type="SUPFAM" id="SSF56601">
    <property type="entry name" value="beta-lactamase/transpeptidase-like"/>
    <property type="match status" value="1"/>
</dbReference>
<feature type="active site" description="Acyl-ester intermediate" evidence="7">
    <location>
        <position position="50"/>
    </location>
</feature>
<dbReference type="PANTHER" id="PTHR30627">
    <property type="entry name" value="PEPTIDOGLYCAN D,D-TRANSPEPTIDASE"/>
    <property type="match status" value="1"/>
</dbReference>
<dbReference type="GO" id="GO:0008658">
    <property type="term" value="F:penicillin binding"/>
    <property type="evidence" value="ECO:0007669"/>
    <property type="project" value="InterPro"/>
</dbReference>
<keyword evidence="4 9" id="KW-0732">Signal</keyword>
<dbReference type="GO" id="GO:0005886">
    <property type="term" value="C:plasma membrane"/>
    <property type="evidence" value="ECO:0007669"/>
    <property type="project" value="TreeGrafter"/>
</dbReference>
<evidence type="ECO:0000313" key="12">
    <source>
        <dbReference type="Proteomes" id="UP001243844"/>
    </source>
</evidence>
<evidence type="ECO:0000256" key="7">
    <source>
        <dbReference type="PIRSR" id="PIRSR602137-50"/>
    </source>
</evidence>
<evidence type="ECO:0000256" key="3">
    <source>
        <dbReference type="ARBA" id="ARBA00012865"/>
    </source>
</evidence>
<dbReference type="EC" id="3.5.2.6" evidence="3 8"/>
<feature type="modified residue" description="N6-carboxylysine" evidence="7">
    <location>
        <position position="53"/>
    </location>
</feature>
<feature type="domain" description="Penicillin-binding protein transpeptidase" evidence="10">
    <location>
        <begin position="38"/>
        <end position="244"/>
    </location>
</feature>
<dbReference type="GO" id="GO:0071555">
    <property type="term" value="P:cell wall organization"/>
    <property type="evidence" value="ECO:0007669"/>
    <property type="project" value="TreeGrafter"/>
</dbReference>
<dbReference type="Gene3D" id="3.40.710.10">
    <property type="entry name" value="DD-peptidase/beta-lactamase superfamily"/>
    <property type="match status" value="1"/>
</dbReference>
<dbReference type="PROSITE" id="PS00337">
    <property type="entry name" value="BETA_LACTAMASE_D"/>
    <property type="match status" value="1"/>
</dbReference>
<evidence type="ECO:0000256" key="9">
    <source>
        <dbReference type="SAM" id="SignalP"/>
    </source>
</evidence>
<dbReference type="AlphaFoldDB" id="A0AAW8J5X3"/>
<comment type="caution">
    <text evidence="11">The sequence shown here is derived from an EMBL/GenBank/DDBJ whole genome shotgun (WGS) entry which is preliminary data.</text>
</comment>
<dbReference type="Pfam" id="PF00905">
    <property type="entry name" value="Transpeptidase"/>
    <property type="match status" value="1"/>
</dbReference>
<sequence>MKKMISALLLLGCSQNIFAKNLCTLFADAETGQLIQQQGLACEQRITPASTFKIAISLMGYDAKVLKTVNQPVLEYQTHYADWGGAQWKGQIDPAAWMKYSVFWYSQQVVEQLGQNKFNHYVQQFKYGNQDVTAIPVKDAGQQAVWVVSSLQISALEQLQFIRQVANREFPLSPYAYEMTERLIQNEVKRDGWTIYAKTGTGSPGVDGHYDASQAYGWYVGWAEKNGKKIIFVQLDQDEYTQKPNAGLRVRDDLLQHLPEVLKNIKP</sequence>
<evidence type="ECO:0000256" key="1">
    <source>
        <dbReference type="ARBA" id="ARBA00001526"/>
    </source>
</evidence>
<evidence type="ECO:0000256" key="4">
    <source>
        <dbReference type="ARBA" id="ARBA00022729"/>
    </source>
</evidence>
<dbReference type="EMBL" id="JAVIDL010000007">
    <property type="protein sequence ID" value="MDQ8935089.1"/>
    <property type="molecule type" value="Genomic_DNA"/>
</dbReference>